<evidence type="ECO:0000256" key="1">
    <source>
        <dbReference type="SAM" id="Phobius"/>
    </source>
</evidence>
<accession>A0A2D2DTK6</accession>
<feature type="transmembrane region" description="Helical" evidence="1">
    <location>
        <begin position="23"/>
        <end position="42"/>
    </location>
</feature>
<name>A0A2D2DTK6_9BURK</name>
<dbReference type="KEGG" id="mass:CR152_30115"/>
<dbReference type="AlphaFoldDB" id="A0A2D2DTK6"/>
<dbReference type="EMBL" id="CP024608">
    <property type="protein sequence ID" value="ATQ78293.1"/>
    <property type="molecule type" value="Genomic_DNA"/>
</dbReference>
<sequence>MTTATELPEQPARTITCALNVRVAWWLMPYLRTLAFICAVTGMEPNMNRVKRVIDKGVTAAASRIH</sequence>
<evidence type="ECO:0000313" key="2">
    <source>
        <dbReference type="EMBL" id="ATQ78293.1"/>
    </source>
</evidence>
<protein>
    <submittedName>
        <fullName evidence="2">Uncharacterized protein</fullName>
    </submittedName>
</protein>
<dbReference type="RefSeq" id="WP_099881184.1">
    <property type="nucleotide sequence ID" value="NZ_CP024608.1"/>
</dbReference>
<proteinExistence type="predicted"/>
<keyword evidence="3" id="KW-1185">Reference proteome</keyword>
<reference evidence="2" key="1">
    <citation type="submission" date="2017-10" db="EMBL/GenBank/DDBJ databases">
        <title>Massilia psychrophilum sp. nov., a novel purple-pigmented bacterium isolated from Tianshan glacier, Xinjiang Municipality, China.</title>
        <authorList>
            <person name="Wang H."/>
        </authorList>
    </citation>
    <scope>NUCLEOTIDE SEQUENCE [LARGE SCALE GENOMIC DNA]</scope>
    <source>
        <strain evidence="2">B2</strain>
    </source>
</reference>
<keyword evidence="1" id="KW-1133">Transmembrane helix</keyword>
<gene>
    <name evidence="2" type="ORF">CR152_30115</name>
</gene>
<keyword evidence="1" id="KW-0472">Membrane</keyword>
<organism evidence="2 3">
    <name type="scientific">Massilia violaceinigra</name>
    <dbReference type="NCBI Taxonomy" id="2045208"/>
    <lineage>
        <taxon>Bacteria</taxon>
        <taxon>Pseudomonadati</taxon>
        <taxon>Pseudomonadota</taxon>
        <taxon>Betaproteobacteria</taxon>
        <taxon>Burkholderiales</taxon>
        <taxon>Oxalobacteraceae</taxon>
        <taxon>Telluria group</taxon>
        <taxon>Massilia</taxon>
    </lineage>
</organism>
<keyword evidence="1" id="KW-0812">Transmembrane</keyword>
<dbReference type="Proteomes" id="UP000229897">
    <property type="component" value="Chromosome"/>
</dbReference>
<dbReference type="OrthoDB" id="8781442at2"/>
<evidence type="ECO:0000313" key="3">
    <source>
        <dbReference type="Proteomes" id="UP000229897"/>
    </source>
</evidence>